<evidence type="ECO:0008006" key="5">
    <source>
        <dbReference type="Google" id="ProtNLM"/>
    </source>
</evidence>
<dbReference type="Pfam" id="PF15440">
    <property type="entry name" value="THRAP3_BCLAF1"/>
    <property type="match status" value="1"/>
</dbReference>
<feature type="compositionally biased region" description="Basic and acidic residues" evidence="2">
    <location>
        <begin position="275"/>
        <end position="303"/>
    </location>
</feature>
<reference evidence="3" key="3">
    <citation type="submission" date="2025-09" db="UniProtKB">
        <authorList>
            <consortium name="Ensembl"/>
        </authorList>
    </citation>
    <scope>IDENTIFICATION</scope>
</reference>
<feature type="compositionally biased region" description="Basic and acidic residues" evidence="2">
    <location>
        <begin position="149"/>
        <end position="166"/>
    </location>
</feature>
<dbReference type="GO" id="GO:0003712">
    <property type="term" value="F:transcription coregulator activity"/>
    <property type="evidence" value="ECO:0007669"/>
    <property type="project" value="TreeGrafter"/>
</dbReference>
<feature type="compositionally biased region" description="Basic and acidic residues" evidence="2">
    <location>
        <begin position="113"/>
        <end position="128"/>
    </location>
</feature>
<protein>
    <recommendedName>
        <fullName evidence="5">BCLAF1 and THRAP3 family member 3</fullName>
    </recommendedName>
</protein>
<evidence type="ECO:0000313" key="4">
    <source>
        <dbReference type="Proteomes" id="UP000694580"/>
    </source>
</evidence>
<dbReference type="AlphaFoldDB" id="A0AAY4ANN0"/>
<proteinExistence type="inferred from homology"/>
<feature type="compositionally biased region" description="Basic and acidic residues" evidence="2">
    <location>
        <begin position="196"/>
        <end position="217"/>
    </location>
</feature>
<dbReference type="GeneTree" id="ENSGT00950000183163"/>
<dbReference type="GO" id="GO:0003677">
    <property type="term" value="F:DNA binding"/>
    <property type="evidence" value="ECO:0007669"/>
    <property type="project" value="TreeGrafter"/>
</dbReference>
<reference evidence="3 4" key="1">
    <citation type="submission" date="2020-06" db="EMBL/GenBank/DDBJ databases">
        <authorList>
            <consortium name="Wellcome Sanger Institute Data Sharing"/>
        </authorList>
    </citation>
    <scope>NUCLEOTIDE SEQUENCE [LARGE SCALE GENOMIC DNA]</scope>
</reference>
<dbReference type="GO" id="GO:0045944">
    <property type="term" value="P:positive regulation of transcription by RNA polymerase II"/>
    <property type="evidence" value="ECO:0007669"/>
    <property type="project" value="TreeGrafter"/>
</dbReference>
<reference evidence="3" key="2">
    <citation type="submission" date="2025-08" db="UniProtKB">
        <authorList>
            <consortium name="Ensembl"/>
        </authorList>
    </citation>
    <scope>IDENTIFICATION</scope>
</reference>
<dbReference type="Ensembl" id="ENSDCDT00010010951.1">
    <property type="protein sequence ID" value="ENSDCDP00010010449.1"/>
    <property type="gene ID" value="ENSDCDG00010004634.1"/>
</dbReference>
<comment type="similarity">
    <text evidence="1">Belongs to the BCLAF1/THRAP3 family.</text>
</comment>
<dbReference type="InterPro" id="IPR029199">
    <property type="entry name" value="THRAP3_BCLAF1"/>
</dbReference>
<gene>
    <name evidence="3" type="primary">BCLAF3</name>
</gene>
<feature type="region of interest" description="Disordered" evidence="2">
    <location>
        <begin position="1"/>
        <end position="55"/>
    </location>
</feature>
<evidence type="ECO:0000313" key="3">
    <source>
        <dbReference type="Ensembl" id="ENSDCDP00010010449.1"/>
    </source>
</evidence>
<keyword evidence="4" id="KW-1185">Reference proteome</keyword>
<feature type="compositionally biased region" description="Basic and acidic residues" evidence="2">
    <location>
        <begin position="227"/>
        <end position="254"/>
    </location>
</feature>
<name>A0AAY4ANN0_9TELE</name>
<dbReference type="GO" id="GO:0016592">
    <property type="term" value="C:mediator complex"/>
    <property type="evidence" value="ECO:0007669"/>
    <property type="project" value="TreeGrafter"/>
</dbReference>
<sequence>MSLPRSRSPNIHRHTSMYRRNPGRHDDRPFSAKFAPVEDRGPWRPSETHSRMHWNDVPFQRKGSFEEWSSFSDDLGAQMGRGRKLPEHHPRHSPVKYDGRQRTPPNHSALGYAERRRLSPKVFEERPALRSPRRLHRERLQSPTPPPYEPHHRESTAHWEQNERRPTNPNGPGNVSGRNQRDVRGRSPRGRSHGWSQERRHDRVEHGYHTEEHKEGYGQRSSFSERSQPRRSEFRDHRPPKRTREMGHPVEHRNYSPVHHGPVIVEHGHGISHYEEKNRDDEGVRRECGPHRGPSHDSHRREAGPTTFEDARMVPSTKRQTGPAEGGMRNMMPLRGESYSKNFKDQRPAVPAKDVDLRPKRLKHADHSPSNWQPQRPDGKERGISVQEQAHQQAHFQYRNSNTDKESRLGATNCETLKIKVDMSHKVGQNSSLSYSSDRQLSLDLVNVGRQRLDFLPLLEHTGTFKETSLHSGTFAQEIITLVHQVKENYFKGQDITLNERFAFMQSPHLDEKEGTVSRQIKVSVPDTMPIFSKIAHMQQRPQMISDPDDLRHDLERRRQERLEGVKVTISGGGFSMEKESTYIADDCIGDDPHWSELHQGVEQWGQPMDDQHQRRLGANRKTLKRNFNQHRNQMIPNRRPYQDSGNGGSW</sequence>
<feature type="compositionally biased region" description="Polar residues" evidence="2">
    <location>
        <begin position="167"/>
        <end position="178"/>
    </location>
</feature>
<feature type="region of interest" description="Disordered" evidence="2">
    <location>
        <begin position="275"/>
        <end position="382"/>
    </location>
</feature>
<feature type="region of interest" description="Disordered" evidence="2">
    <location>
        <begin position="74"/>
        <end position="259"/>
    </location>
</feature>
<accession>A0AAY4ANN0</accession>
<evidence type="ECO:0000256" key="1">
    <source>
        <dbReference type="ARBA" id="ARBA00006481"/>
    </source>
</evidence>
<dbReference type="PANTHER" id="PTHR15268">
    <property type="entry name" value="THRAP3/BCLAF1"/>
    <property type="match status" value="1"/>
</dbReference>
<feature type="compositionally biased region" description="Basic and acidic residues" evidence="2">
    <location>
        <begin position="23"/>
        <end position="54"/>
    </location>
</feature>
<evidence type="ECO:0000256" key="2">
    <source>
        <dbReference type="SAM" id="MobiDB-lite"/>
    </source>
</evidence>
<feature type="compositionally biased region" description="Basic and acidic residues" evidence="2">
    <location>
        <begin position="342"/>
        <end position="359"/>
    </location>
</feature>
<dbReference type="PANTHER" id="PTHR15268:SF17">
    <property type="entry name" value="BCLAF1 AND THRAP3 FAMILY MEMBER 3"/>
    <property type="match status" value="1"/>
</dbReference>
<dbReference type="Proteomes" id="UP000694580">
    <property type="component" value="Chromosome 2"/>
</dbReference>
<organism evidence="3 4">
    <name type="scientific">Denticeps clupeoides</name>
    <name type="common">denticle herring</name>
    <dbReference type="NCBI Taxonomy" id="299321"/>
    <lineage>
        <taxon>Eukaryota</taxon>
        <taxon>Metazoa</taxon>
        <taxon>Chordata</taxon>
        <taxon>Craniata</taxon>
        <taxon>Vertebrata</taxon>
        <taxon>Euteleostomi</taxon>
        <taxon>Actinopterygii</taxon>
        <taxon>Neopterygii</taxon>
        <taxon>Teleostei</taxon>
        <taxon>Clupei</taxon>
        <taxon>Clupeiformes</taxon>
        <taxon>Denticipitoidei</taxon>
        <taxon>Denticipitidae</taxon>
        <taxon>Denticeps</taxon>
    </lineage>
</organism>